<dbReference type="EC" id="4.1.2.50" evidence="3"/>
<gene>
    <name evidence="7" type="ORF">ABS311_18815</name>
</gene>
<dbReference type="InterPro" id="IPR038418">
    <property type="entry name" value="6-PTP_synth/QueD_sf"/>
</dbReference>
<evidence type="ECO:0000256" key="2">
    <source>
        <dbReference type="ARBA" id="ARBA00008900"/>
    </source>
</evidence>
<dbReference type="Proteomes" id="UP001467690">
    <property type="component" value="Unassembled WGS sequence"/>
</dbReference>
<dbReference type="Pfam" id="PF01242">
    <property type="entry name" value="PTPS"/>
    <property type="match status" value="2"/>
</dbReference>
<comment type="caution">
    <text evidence="7">The sequence shown here is derived from an EMBL/GenBank/DDBJ whole genome shotgun (WGS) entry which is preliminary data.</text>
</comment>
<comment type="pathway">
    <text evidence="1">Purine metabolism; 7-cyano-7-deazaguanine biosynthesis.</text>
</comment>
<organism evidence="7 8">
    <name type="scientific">Catenovulum sediminis</name>
    <dbReference type="NCBI Taxonomy" id="1740262"/>
    <lineage>
        <taxon>Bacteria</taxon>
        <taxon>Pseudomonadati</taxon>
        <taxon>Pseudomonadota</taxon>
        <taxon>Gammaproteobacteria</taxon>
        <taxon>Alteromonadales</taxon>
        <taxon>Alteromonadaceae</taxon>
        <taxon>Catenovulum</taxon>
    </lineage>
</organism>
<dbReference type="RefSeq" id="WP_350402966.1">
    <property type="nucleotide sequence ID" value="NZ_JBELOE010000280.1"/>
</dbReference>
<dbReference type="SUPFAM" id="SSF55620">
    <property type="entry name" value="Tetrahydrobiopterin biosynthesis enzymes-like"/>
    <property type="match status" value="2"/>
</dbReference>
<evidence type="ECO:0000256" key="6">
    <source>
        <dbReference type="ARBA" id="ARBA00048807"/>
    </source>
</evidence>
<evidence type="ECO:0000256" key="4">
    <source>
        <dbReference type="ARBA" id="ARBA00018141"/>
    </source>
</evidence>
<dbReference type="EMBL" id="JBELOE010000280">
    <property type="protein sequence ID" value="MER2493930.1"/>
    <property type="molecule type" value="Genomic_DNA"/>
</dbReference>
<evidence type="ECO:0000256" key="1">
    <source>
        <dbReference type="ARBA" id="ARBA00005061"/>
    </source>
</evidence>
<dbReference type="InterPro" id="IPR007115">
    <property type="entry name" value="6-PTP_synth/QueD"/>
</dbReference>
<evidence type="ECO:0000256" key="3">
    <source>
        <dbReference type="ARBA" id="ARBA00012982"/>
    </source>
</evidence>
<comment type="catalytic activity">
    <reaction evidence="6">
        <text>7,8-dihydroneopterin 3'-triphosphate + H2O = 6-carboxy-5,6,7,8-tetrahydropterin + triphosphate + acetaldehyde + 2 H(+)</text>
        <dbReference type="Rhea" id="RHEA:27966"/>
        <dbReference type="ChEBI" id="CHEBI:15343"/>
        <dbReference type="ChEBI" id="CHEBI:15377"/>
        <dbReference type="ChEBI" id="CHEBI:15378"/>
        <dbReference type="ChEBI" id="CHEBI:18036"/>
        <dbReference type="ChEBI" id="CHEBI:58462"/>
        <dbReference type="ChEBI" id="CHEBI:61032"/>
        <dbReference type="EC" id="4.1.2.50"/>
    </reaction>
</comment>
<proteinExistence type="inferred from homology"/>
<name>A0ABV1RLX6_9ALTE</name>
<evidence type="ECO:0000313" key="8">
    <source>
        <dbReference type="Proteomes" id="UP001467690"/>
    </source>
</evidence>
<evidence type="ECO:0000313" key="7">
    <source>
        <dbReference type="EMBL" id="MER2493930.1"/>
    </source>
</evidence>
<accession>A0ABV1RLX6</accession>
<protein>
    <recommendedName>
        <fullName evidence="4">6-carboxy-5,6,7,8-tetrahydropterin synthase</fullName>
        <ecNumber evidence="3">4.1.2.50</ecNumber>
    </recommendedName>
    <alternativeName>
        <fullName evidence="5">Queuosine biosynthesis protein QueD</fullName>
    </alternativeName>
</protein>
<evidence type="ECO:0000256" key="5">
    <source>
        <dbReference type="ARBA" id="ARBA00031449"/>
    </source>
</evidence>
<keyword evidence="8" id="KW-1185">Reference proteome</keyword>
<comment type="similarity">
    <text evidence="2">Belongs to the PTPS family. QueD subfamily.</text>
</comment>
<sequence length="298" mass="34270">MHLFVNDLTVIDFSYLDVNRGVVGESWIVDVALIGNLNEQNMVLDFGVVKSQIKRIIDREFDHKLHIAEDSAALIEKEIKGDNLDILYKMASLDLIHMSAPPSAYCFLQAEKVDIETVLPLIRATVMRHMPENVKDIQITLRAEEIPQEYYHYSHGLKKHDGNCQRIVHGHRSKVTVMENGEMSRDWQQYWQRRWKDIYIASEEDLDSTLLQQFSEQYHIAQDNYLAFSYTASQGDFRLVGPKNCIDLIDRDTTVECLAEFMLEVMAAQSPESEFKVMTYEGVSKGAIAQNTLNTPSF</sequence>
<reference evidence="7 8" key="1">
    <citation type="submission" date="2024-06" db="EMBL/GenBank/DDBJ databases">
        <authorList>
            <person name="Chen R.Y."/>
        </authorList>
    </citation>
    <scope>NUCLEOTIDE SEQUENCE [LARGE SCALE GENOMIC DNA]</scope>
    <source>
        <strain evidence="7 8">D2</strain>
    </source>
</reference>
<dbReference type="Gene3D" id="3.30.479.10">
    <property type="entry name" value="6-pyruvoyl tetrahydropterin synthase/QueD"/>
    <property type="match status" value="2"/>
</dbReference>